<evidence type="ECO:0000313" key="11">
    <source>
        <dbReference type="EMBL" id="SDM56152.1"/>
    </source>
</evidence>
<keyword evidence="3 8" id="KW-0732">Signal</keyword>
<evidence type="ECO:0000256" key="4">
    <source>
        <dbReference type="ARBA" id="ARBA00022737"/>
    </source>
</evidence>
<dbReference type="RefSeq" id="WP_074599977.1">
    <property type="nucleotide sequence ID" value="NZ_FNHF01000003.1"/>
</dbReference>
<evidence type="ECO:0000256" key="2">
    <source>
        <dbReference type="ARBA" id="ARBA00022670"/>
    </source>
</evidence>
<proteinExistence type="inferred from homology"/>
<dbReference type="InterPro" id="IPR038765">
    <property type="entry name" value="Papain-like_cys_pep_sf"/>
</dbReference>
<dbReference type="AlphaFoldDB" id="A0A1G9U8K4"/>
<keyword evidence="4" id="KW-0677">Repeat</keyword>
<dbReference type="Proteomes" id="UP000182347">
    <property type="component" value="Unassembled WGS sequence"/>
</dbReference>
<evidence type="ECO:0000256" key="5">
    <source>
        <dbReference type="ARBA" id="ARBA00022801"/>
    </source>
</evidence>
<feature type="domain" description="LysM" evidence="9">
    <location>
        <begin position="25"/>
        <end position="68"/>
    </location>
</feature>
<evidence type="ECO:0000256" key="3">
    <source>
        <dbReference type="ARBA" id="ARBA00022729"/>
    </source>
</evidence>
<protein>
    <submittedName>
        <fullName evidence="11">Peptidoglycan endopeptidase LytE</fullName>
    </submittedName>
</protein>
<feature type="domain" description="LysM" evidence="9">
    <location>
        <begin position="164"/>
        <end position="207"/>
    </location>
</feature>
<dbReference type="OrthoDB" id="9813368at2"/>
<dbReference type="InterPro" id="IPR036779">
    <property type="entry name" value="LysM_dom_sf"/>
</dbReference>
<keyword evidence="12" id="KW-1185">Reference proteome</keyword>
<keyword evidence="2" id="KW-0645">Protease</keyword>
<dbReference type="EMBL" id="FNHF01000003">
    <property type="protein sequence ID" value="SDM56152.1"/>
    <property type="molecule type" value="Genomic_DNA"/>
</dbReference>
<dbReference type="PANTHER" id="PTHR47053:SF1">
    <property type="entry name" value="MUREIN DD-ENDOPEPTIDASE MEPH-RELATED"/>
    <property type="match status" value="1"/>
</dbReference>
<feature type="region of interest" description="Disordered" evidence="7">
    <location>
        <begin position="137"/>
        <end position="163"/>
    </location>
</feature>
<dbReference type="SMART" id="SM00257">
    <property type="entry name" value="LysM"/>
    <property type="match status" value="3"/>
</dbReference>
<dbReference type="PROSITE" id="PS51782">
    <property type="entry name" value="LYSM"/>
    <property type="match status" value="3"/>
</dbReference>
<keyword evidence="5" id="KW-0378">Hydrolase</keyword>
<accession>A0A1G9U8K4</accession>
<organism evidence="11 12">
    <name type="scientific">Sediminibacillus halophilus</name>
    <dbReference type="NCBI Taxonomy" id="482461"/>
    <lineage>
        <taxon>Bacteria</taxon>
        <taxon>Bacillati</taxon>
        <taxon>Bacillota</taxon>
        <taxon>Bacilli</taxon>
        <taxon>Bacillales</taxon>
        <taxon>Bacillaceae</taxon>
        <taxon>Sediminibacillus</taxon>
    </lineage>
</organism>
<dbReference type="Pfam" id="PF01476">
    <property type="entry name" value="LysM"/>
    <property type="match status" value="3"/>
</dbReference>
<evidence type="ECO:0000256" key="1">
    <source>
        <dbReference type="ARBA" id="ARBA00007074"/>
    </source>
</evidence>
<name>A0A1G9U8K4_9BACI</name>
<dbReference type="Gene3D" id="3.10.350.10">
    <property type="entry name" value="LysM domain"/>
    <property type="match status" value="3"/>
</dbReference>
<dbReference type="PANTHER" id="PTHR47053">
    <property type="entry name" value="MUREIN DD-ENDOPEPTIDASE MEPH-RELATED"/>
    <property type="match status" value="1"/>
</dbReference>
<dbReference type="SUPFAM" id="SSF54001">
    <property type="entry name" value="Cysteine proteinases"/>
    <property type="match status" value="1"/>
</dbReference>
<dbReference type="GO" id="GO:0006508">
    <property type="term" value="P:proteolysis"/>
    <property type="evidence" value="ECO:0007669"/>
    <property type="project" value="UniProtKB-KW"/>
</dbReference>
<dbReference type="Gene3D" id="3.90.1720.10">
    <property type="entry name" value="endopeptidase domain like (from Nostoc punctiforme)"/>
    <property type="match status" value="1"/>
</dbReference>
<reference evidence="12" key="1">
    <citation type="submission" date="2016-10" db="EMBL/GenBank/DDBJ databases">
        <authorList>
            <person name="Varghese N."/>
            <person name="Submissions S."/>
        </authorList>
    </citation>
    <scope>NUCLEOTIDE SEQUENCE [LARGE SCALE GENOMIC DNA]</scope>
    <source>
        <strain evidence="12">CGMCC 1.6199</strain>
    </source>
</reference>
<evidence type="ECO:0000259" key="9">
    <source>
        <dbReference type="PROSITE" id="PS51782"/>
    </source>
</evidence>
<evidence type="ECO:0000313" key="12">
    <source>
        <dbReference type="Proteomes" id="UP000182347"/>
    </source>
</evidence>
<feature type="domain" description="LysM" evidence="9">
    <location>
        <begin position="91"/>
        <end position="134"/>
    </location>
</feature>
<dbReference type="GO" id="GO:0008234">
    <property type="term" value="F:cysteine-type peptidase activity"/>
    <property type="evidence" value="ECO:0007669"/>
    <property type="project" value="UniProtKB-KW"/>
</dbReference>
<dbReference type="InterPro" id="IPR000064">
    <property type="entry name" value="NLP_P60_dom"/>
</dbReference>
<dbReference type="SUPFAM" id="SSF54106">
    <property type="entry name" value="LysM domain"/>
    <property type="match status" value="3"/>
</dbReference>
<dbReference type="InterPro" id="IPR051202">
    <property type="entry name" value="Peptidase_C40"/>
</dbReference>
<feature type="signal peptide" evidence="8">
    <location>
        <begin position="1"/>
        <end position="24"/>
    </location>
</feature>
<keyword evidence="6" id="KW-0788">Thiol protease</keyword>
<evidence type="ECO:0000256" key="6">
    <source>
        <dbReference type="ARBA" id="ARBA00022807"/>
    </source>
</evidence>
<dbReference type="PROSITE" id="PS51935">
    <property type="entry name" value="NLPC_P60"/>
    <property type="match status" value="1"/>
</dbReference>
<evidence type="ECO:0000256" key="7">
    <source>
        <dbReference type="SAM" id="MobiDB-lite"/>
    </source>
</evidence>
<feature type="compositionally biased region" description="Basic and acidic residues" evidence="7">
    <location>
        <begin position="75"/>
        <end position="87"/>
    </location>
</feature>
<comment type="similarity">
    <text evidence="1">Belongs to the peptidase C40 family.</text>
</comment>
<sequence length="353" mass="38403">MKKTLLSVTATAVIASSYSMTVEAASYKVQKGDSLWSIAQKYNTSVDSLKSVNKLNNNIIFPNQVLQVDGKSSSTKKEEKKATKETSSKSTTYTVKSGDSLSKIAAQHNISLSDLMEWNNLTTTLIYPGDVFVVSKSSSGSNSDSGNTGNSNKTTDSSSGSTKTTYKVVSGDYLGKIASKFGVSVSDLKKWNGLSSDLIYVGQKLKVNGGNNNSSTETKKDTPDTKVESETVDYNVTKLIDEAKSFIGTGYVWGGSSPSGFDCSGFIYYLYNKAGKSIGRYSTDGYYNRSYYVNKPQLGDLVFFEGTYRAGISHIGIYVGNNSFISAESSGVKVTSLDNSYWKKHFDGFKRFY</sequence>
<dbReference type="CDD" id="cd00118">
    <property type="entry name" value="LysM"/>
    <property type="match status" value="3"/>
</dbReference>
<gene>
    <name evidence="11" type="ORF">SAMN05216244_2908</name>
</gene>
<feature type="domain" description="NlpC/P60" evidence="10">
    <location>
        <begin position="233"/>
        <end position="353"/>
    </location>
</feature>
<dbReference type="Pfam" id="PF00877">
    <property type="entry name" value="NLPC_P60"/>
    <property type="match status" value="1"/>
</dbReference>
<dbReference type="STRING" id="482461.SAMN05216244_2908"/>
<evidence type="ECO:0000259" key="10">
    <source>
        <dbReference type="PROSITE" id="PS51935"/>
    </source>
</evidence>
<feature type="region of interest" description="Disordered" evidence="7">
    <location>
        <begin position="70"/>
        <end position="92"/>
    </location>
</feature>
<evidence type="ECO:0000256" key="8">
    <source>
        <dbReference type="SAM" id="SignalP"/>
    </source>
</evidence>
<feature type="chain" id="PRO_5010377458" evidence="8">
    <location>
        <begin position="25"/>
        <end position="353"/>
    </location>
</feature>
<dbReference type="InterPro" id="IPR018392">
    <property type="entry name" value="LysM"/>
</dbReference>